<dbReference type="Gene3D" id="1.10.8.10">
    <property type="entry name" value="DNA helicase RuvA subunit, C-terminal domain"/>
    <property type="match status" value="1"/>
</dbReference>
<dbReference type="GO" id="GO:0036503">
    <property type="term" value="P:ERAD pathway"/>
    <property type="evidence" value="ECO:0007669"/>
    <property type="project" value="TreeGrafter"/>
</dbReference>
<dbReference type="PANTHER" id="PTHR23322">
    <property type="entry name" value="FAS-ASSOCIATED PROTEIN"/>
    <property type="match status" value="1"/>
</dbReference>
<dbReference type="Gene3D" id="3.40.30.10">
    <property type="entry name" value="Glutaredoxin"/>
    <property type="match status" value="1"/>
</dbReference>
<dbReference type="Proteomes" id="UP001200034">
    <property type="component" value="Unassembled WGS sequence"/>
</dbReference>
<dbReference type="PROSITE" id="PS50033">
    <property type="entry name" value="UBX"/>
    <property type="match status" value="1"/>
</dbReference>
<dbReference type="Gene3D" id="3.10.20.90">
    <property type="entry name" value="Phosphatidylinositol 3-kinase Catalytic Subunit, Chain A, domain 1"/>
    <property type="match status" value="3"/>
</dbReference>
<dbReference type="InterPro" id="IPR050730">
    <property type="entry name" value="UBX_domain-protein"/>
</dbReference>
<dbReference type="InterPro" id="IPR044541">
    <property type="entry name" value="FAF1_UBA"/>
</dbReference>
<keyword evidence="1" id="KW-0175">Coiled coil</keyword>
<dbReference type="GO" id="GO:0005783">
    <property type="term" value="C:endoplasmic reticulum"/>
    <property type="evidence" value="ECO:0007669"/>
    <property type="project" value="TreeGrafter"/>
</dbReference>
<dbReference type="PANTHER" id="PTHR23322:SF96">
    <property type="entry name" value="FAS-ASSOCIATED FACTOR 1"/>
    <property type="match status" value="1"/>
</dbReference>
<dbReference type="Pfam" id="PF00789">
    <property type="entry name" value="UBX"/>
    <property type="match status" value="1"/>
</dbReference>
<dbReference type="GO" id="GO:0005634">
    <property type="term" value="C:nucleus"/>
    <property type="evidence" value="ECO:0007669"/>
    <property type="project" value="TreeGrafter"/>
</dbReference>
<proteinExistence type="predicted"/>
<dbReference type="Pfam" id="PF14555">
    <property type="entry name" value="UBA_4"/>
    <property type="match status" value="1"/>
</dbReference>
<organism evidence="4 5">
    <name type="scientific">Drosophila rubida</name>
    <dbReference type="NCBI Taxonomy" id="30044"/>
    <lineage>
        <taxon>Eukaryota</taxon>
        <taxon>Metazoa</taxon>
        <taxon>Ecdysozoa</taxon>
        <taxon>Arthropoda</taxon>
        <taxon>Hexapoda</taxon>
        <taxon>Insecta</taxon>
        <taxon>Pterygota</taxon>
        <taxon>Neoptera</taxon>
        <taxon>Endopterygota</taxon>
        <taxon>Diptera</taxon>
        <taxon>Brachycera</taxon>
        <taxon>Muscomorpha</taxon>
        <taxon>Ephydroidea</taxon>
        <taxon>Drosophilidae</taxon>
        <taxon>Drosophila</taxon>
    </lineage>
</organism>
<keyword evidence="5" id="KW-1185">Reference proteome</keyword>
<dbReference type="SUPFAM" id="SSF54236">
    <property type="entry name" value="Ubiquitin-like"/>
    <property type="match status" value="3"/>
</dbReference>
<evidence type="ECO:0000313" key="5">
    <source>
        <dbReference type="Proteomes" id="UP001200034"/>
    </source>
</evidence>
<name>A0AAD4JXX0_9MUSC</name>
<dbReference type="Pfam" id="PF21021">
    <property type="entry name" value="FAF1"/>
    <property type="match status" value="1"/>
</dbReference>
<evidence type="ECO:0000313" key="4">
    <source>
        <dbReference type="EMBL" id="KAH8369940.1"/>
    </source>
</evidence>
<accession>A0AAD4JXX0</accession>
<dbReference type="InterPro" id="IPR049483">
    <property type="entry name" value="FAF1_2-like_UAS"/>
</dbReference>
<sequence>MSDNQDKEETLASFQIITGIEDVGEAFSHLEAANWDLVEALSRVMPQDDAPLPNPNPQPVAQAAPVSPAAAATVGAGAAHPNANSNLNAQQAANPANTNGFRPFNYDEMPGPSQGARMFPTSQLLAQLTSSINLDPSRQNNNQNILLFNIHFNQQIYQIRIQSLATVEQLKRKIFDVTNVPQCRQALRGWPPSRASEAQLAETQLSNLGLAPENELILVDLTDDGFMDTEQDESTQRLDKMFRLIIVMEPEGRRTTLNMVGRTTIEELKTKVYYITNTPVRHQEWTGWPSGCDNETTLAQSGIELNHEFVLRNIADRVQNNSNALNSSDVVNLDSESSADEFEDATDFNNSEYIFTDSPPVPPLNRHLISNNSNDETSGSAQFVENYRARFGEPHPDFFIGSLEDALRLACHKPAKERKLLAIYLHHGESILTNVFCDHLMKDEGIILTFRENFVLYGWDMTYESNKDMFLSSLTACINSNASLTARNIKLDKLPAIMLVGKSRMMGRQTCEVLSVIHGNIGLADLQSRLFDTTVLYEEQLQGEIREENERAARDLVKAEQDMAYEETLQADMAKEAAKRQKELAQAAERKRIESERAEEDARRESIRLVASIWLISIHLNAHSTLFDALWQAKQSLPQEPAEHEANISKIRVRKPTGDHLERRFYIRDTLQDLLNFVAANGFLIDEYKVFSGWPRRDLTAIEASQTLEGLKLYPQETVILEERF</sequence>
<dbReference type="InterPro" id="IPR006577">
    <property type="entry name" value="UAS"/>
</dbReference>
<comment type="caution">
    <text evidence="4">The sequence shown here is derived from an EMBL/GenBank/DDBJ whole genome shotgun (WGS) entry which is preliminary data.</text>
</comment>
<dbReference type="SMART" id="SM00594">
    <property type="entry name" value="UAS"/>
    <property type="match status" value="1"/>
</dbReference>
<reference evidence="4" key="1">
    <citation type="journal article" date="2021" name="Mol. Ecol. Resour.">
        <title>Phylogenomic analyses of the genus Drosophila reveals genomic signals of climate adaptation.</title>
        <authorList>
            <person name="Li F."/>
            <person name="Rane R.V."/>
            <person name="Luria V."/>
            <person name="Xiong Z."/>
            <person name="Chen J."/>
            <person name="Li Z."/>
            <person name="Catullo R.A."/>
            <person name="Griffin P.C."/>
            <person name="Schiffer M."/>
            <person name="Pearce S."/>
            <person name="Lee S.F."/>
            <person name="McElroy K."/>
            <person name="Stocker A."/>
            <person name="Shirriffs J."/>
            <person name="Cockerell F."/>
            <person name="Coppin C."/>
            <person name="Sgro C.M."/>
            <person name="Karger A."/>
            <person name="Cain J.W."/>
            <person name="Weber J.A."/>
            <person name="Santpere G."/>
            <person name="Kirschner M.W."/>
            <person name="Hoffmann A.A."/>
            <person name="Oakeshott J.G."/>
            <person name="Zhang G."/>
        </authorList>
    </citation>
    <scope>NUCLEOTIDE SEQUENCE</scope>
    <source>
        <strain evidence="4">BGI-SZ-2011g</strain>
    </source>
</reference>
<dbReference type="CDD" id="cd01771">
    <property type="entry name" value="UBX_UBXN3A"/>
    <property type="match status" value="1"/>
</dbReference>
<dbReference type="AlphaFoldDB" id="A0AAD4JXX0"/>
<feature type="coiled-coil region" evidence="1">
    <location>
        <begin position="542"/>
        <end position="605"/>
    </location>
</feature>
<dbReference type="InterPro" id="IPR033043">
    <property type="entry name" value="FAF1-like_UBX"/>
</dbReference>
<evidence type="ECO:0000256" key="1">
    <source>
        <dbReference type="SAM" id="Coils"/>
    </source>
</evidence>
<dbReference type="SMART" id="SM00166">
    <property type="entry name" value="UBX"/>
    <property type="match status" value="1"/>
</dbReference>
<dbReference type="EMBL" id="JAJJHW010002585">
    <property type="protein sequence ID" value="KAH8369940.1"/>
    <property type="molecule type" value="Genomic_DNA"/>
</dbReference>
<dbReference type="GO" id="GO:0043130">
    <property type="term" value="F:ubiquitin binding"/>
    <property type="evidence" value="ECO:0007669"/>
    <property type="project" value="TreeGrafter"/>
</dbReference>
<dbReference type="InterPro" id="IPR029071">
    <property type="entry name" value="Ubiquitin-like_domsf"/>
</dbReference>
<feature type="domain" description="UBX" evidence="3">
    <location>
        <begin position="644"/>
        <end position="721"/>
    </location>
</feature>
<dbReference type="CDD" id="cd14413">
    <property type="entry name" value="UBA_FAF1"/>
    <property type="match status" value="1"/>
</dbReference>
<evidence type="ECO:0000259" key="3">
    <source>
        <dbReference type="PROSITE" id="PS50033"/>
    </source>
</evidence>
<gene>
    <name evidence="4" type="ORF">KR093_001518</name>
</gene>
<evidence type="ECO:0000256" key="2">
    <source>
        <dbReference type="SAM" id="MobiDB-lite"/>
    </source>
</evidence>
<feature type="region of interest" description="Disordered" evidence="2">
    <location>
        <begin position="46"/>
        <end position="67"/>
    </location>
</feature>
<dbReference type="InterPro" id="IPR001012">
    <property type="entry name" value="UBX_dom"/>
</dbReference>
<protein>
    <recommendedName>
        <fullName evidence="3">UBX domain-containing protein</fullName>
    </recommendedName>
</protein>